<dbReference type="InterPro" id="IPR006015">
    <property type="entry name" value="Universal_stress_UspA"/>
</dbReference>
<dbReference type="PANTHER" id="PTHR46553">
    <property type="entry name" value="ADENINE NUCLEOTIDE ALPHA HYDROLASES-LIKE SUPERFAMILY PROTEIN"/>
    <property type="match status" value="1"/>
</dbReference>
<dbReference type="InterPro" id="IPR014729">
    <property type="entry name" value="Rossmann-like_a/b/a_fold"/>
</dbReference>
<dbReference type="EMBL" id="RBDY01000003">
    <property type="protein sequence ID" value="RKN25968.1"/>
    <property type="molecule type" value="Genomic_DNA"/>
</dbReference>
<evidence type="ECO:0000313" key="4">
    <source>
        <dbReference type="EMBL" id="RKN25968.1"/>
    </source>
</evidence>
<dbReference type="InterPro" id="IPR006016">
    <property type="entry name" value="UspA"/>
</dbReference>
<comment type="caution">
    <text evidence="3">The sequence shown here is derived from an EMBL/GenBank/DDBJ whole genome shotgun (WGS) entry which is preliminary data.</text>
</comment>
<dbReference type="Pfam" id="PF00582">
    <property type="entry name" value="Usp"/>
    <property type="match status" value="2"/>
</dbReference>
<dbReference type="Proteomes" id="UP000275024">
    <property type="component" value="Unassembled WGS sequence"/>
</dbReference>
<evidence type="ECO:0000259" key="2">
    <source>
        <dbReference type="Pfam" id="PF00582"/>
    </source>
</evidence>
<dbReference type="AlphaFoldDB" id="A0A3A9WF98"/>
<keyword evidence="5" id="KW-1185">Reference proteome</keyword>
<evidence type="ECO:0000313" key="3">
    <source>
        <dbReference type="EMBL" id="RKN11981.1"/>
    </source>
</evidence>
<name>A0A3A9WF98_9ACTN</name>
<reference evidence="5 6" key="1">
    <citation type="submission" date="2018-09" db="EMBL/GenBank/DDBJ databases">
        <title>Streptomyces sp. nov. DS1-2, an endophytic actinomycete isolated from roots of Dendrobium scabrilingue.</title>
        <authorList>
            <person name="Kuncharoen N."/>
            <person name="Kudo T."/>
            <person name="Ohkuma M."/>
            <person name="Yuki M."/>
            <person name="Tanasupawat S."/>
        </authorList>
    </citation>
    <scope>NUCLEOTIDE SEQUENCE [LARGE SCALE GENOMIC DNA]</scope>
    <source>
        <strain evidence="3 6">AZ1-7</strain>
        <strain evidence="4 5">DS1-2</strain>
    </source>
</reference>
<comment type="similarity">
    <text evidence="1">Belongs to the universal stress protein A family.</text>
</comment>
<feature type="domain" description="UspA" evidence="2">
    <location>
        <begin position="151"/>
        <end position="292"/>
    </location>
</feature>
<accession>A0A3A9WF98</accession>
<dbReference type="Gene3D" id="3.40.50.620">
    <property type="entry name" value="HUPs"/>
    <property type="match status" value="2"/>
</dbReference>
<evidence type="ECO:0000313" key="5">
    <source>
        <dbReference type="Proteomes" id="UP000268652"/>
    </source>
</evidence>
<dbReference type="OrthoDB" id="4867015at2"/>
<dbReference type="SUPFAM" id="SSF52402">
    <property type="entry name" value="Adenine nucleotide alpha hydrolases-like"/>
    <property type="match status" value="2"/>
</dbReference>
<evidence type="ECO:0000256" key="1">
    <source>
        <dbReference type="ARBA" id="ARBA00008791"/>
    </source>
</evidence>
<evidence type="ECO:0000313" key="6">
    <source>
        <dbReference type="Proteomes" id="UP000275024"/>
    </source>
</evidence>
<dbReference type="Proteomes" id="UP000268652">
    <property type="component" value="Unassembled WGS sequence"/>
</dbReference>
<proteinExistence type="inferred from homology"/>
<dbReference type="PANTHER" id="PTHR46553:SF3">
    <property type="entry name" value="ADENINE NUCLEOTIDE ALPHA HYDROLASES-LIKE SUPERFAMILY PROTEIN"/>
    <property type="match status" value="1"/>
</dbReference>
<organism evidence="3 6">
    <name type="scientific">Streptomyces radicis</name>
    <dbReference type="NCBI Taxonomy" id="1750517"/>
    <lineage>
        <taxon>Bacteria</taxon>
        <taxon>Bacillati</taxon>
        <taxon>Actinomycetota</taxon>
        <taxon>Actinomycetes</taxon>
        <taxon>Kitasatosporales</taxon>
        <taxon>Streptomycetaceae</taxon>
        <taxon>Streptomyces</taxon>
    </lineage>
</organism>
<sequence>MERPITVGVDGSPGSLAAADWAAVEATRRGLPLRLVHAWITEPLYVPPTPDETAARALLDRVARDLVERHPAPPDIATEVITDVATNGLIHAAAGAEMLVLGTRGHGALVGFLLGSVGLPVIAHARRPVVLVRASATERAPGEESEEPDEIVVGVKDAGPAAQALLDFAFTAAMARGATVRAVRAWGTPSLFSAEVPGSLEENAGAARDLETVEGRVLTEVLAPWRERFPGARVIEHPGYGNAAETLLSAAAPRGALVVVGRRVHRRTLGMRIGPVTHAALHHARSPVAVVPYHGENDDDG</sequence>
<gene>
    <name evidence="4" type="ORF">D7318_06995</name>
    <name evidence="3" type="ORF">D7319_03485</name>
</gene>
<protein>
    <submittedName>
        <fullName evidence="3">Universal stress protein</fullName>
    </submittedName>
</protein>
<feature type="domain" description="UspA" evidence="2">
    <location>
        <begin position="3"/>
        <end position="133"/>
    </location>
</feature>
<dbReference type="PRINTS" id="PR01438">
    <property type="entry name" value="UNVRSLSTRESS"/>
</dbReference>
<dbReference type="RefSeq" id="WP_120695979.1">
    <property type="nucleotide sequence ID" value="NZ_RBDX01000002.1"/>
</dbReference>
<dbReference type="EMBL" id="RBDX01000002">
    <property type="protein sequence ID" value="RKN11981.1"/>
    <property type="molecule type" value="Genomic_DNA"/>
</dbReference>